<organism evidence="6 7">
    <name type="scientific">Ralstonia flaminis</name>
    <dbReference type="NCBI Taxonomy" id="3058597"/>
    <lineage>
        <taxon>Bacteria</taxon>
        <taxon>Pseudomonadati</taxon>
        <taxon>Pseudomonadota</taxon>
        <taxon>Betaproteobacteria</taxon>
        <taxon>Burkholderiales</taxon>
        <taxon>Burkholderiaceae</taxon>
        <taxon>Ralstonia</taxon>
    </lineage>
</organism>
<keyword evidence="3" id="KW-0547">Nucleotide-binding</keyword>
<dbReference type="RefSeq" id="WP_316681767.1">
    <property type="nucleotide sequence ID" value="NZ_CATZLL010000011.1"/>
</dbReference>
<comment type="caution">
    <text evidence="6">The sequence shown here is derived from an EMBL/GenBank/DDBJ whole genome shotgun (WGS) entry which is preliminary data.</text>
</comment>
<reference evidence="6 7" key="1">
    <citation type="submission" date="2023-07" db="EMBL/GenBank/DDBJ databases">
        <authorList>
            <person name="Peeters C."/>
        </authorList>
    </citation>
    <scope>NUCLEOTIDE SEQUENCE [LARGE SCALE GENOMIC DNA]</scope>
    <source>
        <strain evidence="6 7">LMG 18101</strain>
    </source>
</reference>
<dbReference type="InterPro" id="IPR003593">
    <property type="entry name" value="AAA+_ATPase"/>
</dbReference>
<dbReference type="GO" id="GO:0005524">
    <property type="term" value="F:ATP binding"/>
    <property type="evidence" value="ECO:0007669"/>
    <property type="project" value="UniProtKB-KW"/>
</dbReference>
<dbReference type="PANTHER" id="PTHR43582:SF2">
    <property type="entry name" value="LINEARMYCIN RESISTANCE ATP-BINDING PROTEIN LNRL"/>
    <property type="match status" value="1"/>
</dbReference>
<evidence type="ECO:0000256" key="4">
    <source>
        <dbReference type="ARBA" id="ARBA00022840"/>
    </source>
</evidence>
<keyword evidence="2" id="KW-0997">Cell inner membrane</keyword>
<proteinExistence type="predicted"/>
<gene>
    <name evidence="6" type="primary">drrA</name>
    <name evidence="6" type="ORF">LMG18101_03482</name>
</gene>
<name>A0ABM9K959_9RALS</name>
<dbReference type="PROSITE" id="PS00211">
    <property type="entry name" value="ABC_TRANSPORTER_1"/>
    <property type="match status" value="1"/>
</dbReference>
<keyword evidence="4 6" id="KW-0067">ATP-binding</keyword>
<dbReference type="SUPFAM" id="SSF52540">
    <property type="entry name" value="P-loop containing nucleoside triphosphate hydrolases"/>
    <property type="match status" value="1"/>
</dbReference>
<evidence type="ECO:0000313" key="7">
    <source>
        <dbReference type="Proteomes" id="UP001189757"/>
    </source>
</evidence>
<sequence>MNGTPTPNSNEAPAIVTEQLTKRFGSVVALDGFSLAIAKGQIFGLLGPNGAGKSTTIKILTTLLDASSGSARVAGFDVARSPVEVRRRIGYVPQLLSADGALTARENLDLSARLHGLHGARRKERVQEALAFAGLGNVADHLVRTYSGGMIRRLEVAQATLHHPEILFLDEPTIGLDPMARKTVWERLEQLCQDHQVTILITTHDMEEADVLCDCLAVLHEGRLAVVGKPEELKSQVGPGADLNDVFAHFSGAVIEHGGSYRNIRESRSAIRRLG</sequence>
<keyword evidence="1" id="KW-1003">Cell membrane</keyword>
<dbReference type="InterPro" id="IPR017871">
    <property type="entry name" value="ABC_transporter-like_CS"/>
</dbReference>
<keyword evidence="7" id="KW-1185">Reference proteome</keyword>
<dbReference type="EC" id="3.6.3.-" evidence="6"/>
<dbReference type="PROSITE" id="PS50893">
    <property type="entry name" value="ABC_TRANSPORTER_2"/>
    <property type="match status" value="1"/>
</dbReference>
<dbReference type="GO" id="GO:0016787">
    <property type="term" value="F:hydrolase activity"/>
    <property type="evidence" value="ECO:0007669"/>
    <property type="project" value="UniProtKB-KW"/>
</dbReference>
<evidence type="ECO:0000256" key="2">
    <source>
        <dbReference type="ARBA" id="ARBA00022519"/>
    </source>
</evidence>
<evidence type="ECO:0000259" key="5">
    <source>
        <dbReference type="PROSITE" id="PS50893"/>
    </source>
</evidence>
<dbReference type="PANTHER" id="PTHR43582">
    <property type="entry name" value="LINEARMYCIN RESISTANCE ATP-BINDING PROTEIN LNRL"/>
    <property type="match status" value="1"/>
</dbReference>
<dbReference type="SMART" id="SM00382">
    <property type="entry name" value="AAA"/>
    <property type="match status" value="1"/>
</dbReference>
<dbReference type="InterPro" id="IPR003439">
    <property type="entry name" value="ABC_transporter-like_ATP-bd"/>
</dbReference>
<dbReference type="Proteomes" id="UP001189757">
    <property type="component" value="Unassembled WGS sequence"/>
</dbReference>
<dbReference type="Gene3D" id="3.40.50.300">
    <property type="entry name" value="P-loop containing nucleotide triphosphate hydrolases"/>
    <property type="match status" value="1"/>
</dbReference>
<keyword evidence="6" id="KW-0378">Hydrolase</keyword>
<dbReference type="InterPro" id="IPR027417">
    <property type="entry name" value="P-loop_NTPase"/>
</dbReference>
<dbReference type="EMBL" id="CATZLL010000011">
    <property type="protein sequence ID" value="CAJ0818066.1"/>
    <property type="molecule type" value="Genomic_DNA"/>
</dbReference>
<keyword evidence="2" id="KW-0472">Membrane</keyword>
<feature type="domain" description="ABC transporter" evidence="5">
    <location>
        <begin position="15"/>
        <end position="246"/>
    </location>
</feature>
<evidence type="ECO:0000313" key="6">
    <source>
        <dbReference type="EMBL" id="CAJ0818066.1"/>
    </source>
</evidence>
<protein>
    <submittedName>
        <fullName evidence="6">Daunorubicin/doxorubicin resistance ATP-binding protein DrrA</fullName>
        <ecNumber evidence="6">3.6.3.-</ecNumber>
    </submittedName>
</protein>
<evidence type="ECO:0000256" key="1">
    <source>
        <dbReference type="ARBA" id="ARBA00022475"/>
    </source>
</evidence>
<accession>A0ABM9K959</accession>
<dbReference type="Pfam" id="PF00005">
    <property type="entry name" value="ABC_tran"/>
    <property type="match status" value="1"/>
</dbReference>
<evidence type="ECO:0000256" key="3">
    <source>
        <dbReference type="ARBA" id="ARBA00022741"/>
    </source>
</evidence>